<dbReference type="InterPro" id="IPR051533">
    <property type="entry name" value="WaaL-like"/>
</dbReference>
<name>A0ABQ1JU16_9GAMM</name>
<evidence type="ECO:0000313" key="8">
    <source>
        <dbReference type="Proteomes" id="UP000617555"/>
    </source>
</evidence>
<evidence type="ECO:0000256" key="2">
    <source>
        <dbReference type="ARBA" id="ARBA00022692"/>
    </source>
</evidence>
<feature type="transmembrane region" description="Helical" evidence="5">
    <location>
        <begin position="288"/>
        <end position="306"/>
    </location>
</feature>
<dbReference type="Pfam" id="PF04932">
    <property type="entry name" value="Wzy_C"/>
    <property type="match status" value="1"/>
</dbReference>
<evidence type="ECO:0000256" key="5">
    <source>
        <dbReference type="SAM" id="Phobius"/>
    </source>
</evidence>
<evidence type="ECO:0000256" key="4">
    <source>
        <dbReference type="ARBA" id="ARBA00023136"/>
    </source>
</evidence>
<evidence type="ECO:0000256" key="3">
    <source>
        <dbReference type="ARBA" id="ARBA00022989"/>
    </source>
</evidence>
<accession>A0ABQ1JU16</accession>
<protein>
    <recommendedName>
        <fullName evidence="6">O-antigen ligase-related domain-containing protein</fullName>
    </recommendedName>
</protein>
<keyword evidence="3 5" id="KW-1133">Transmembrane helix</keyword>
<feature type="transmembrane region" description="Helical" evidence="5">
    <location>
        <begin position="153"/>
        <end position="173"/>
    </location>
</feature>
<dbReference type="InterPro" id="IPR007016">
    <property type="entry name" value="O-antigen_ligase-rel_domated"/>
</dbReference>
<feature type="transmembrane region" description="Helical" evidence="5">
    <location>
        <begin position="33"/>
        <end position="56"/>
    </location>
</feature>
<evidence type="ECO:0000256" key="1">
    <source>
        <dbReference type="ARBA" id="ARBA00004141"/>
    </source>
</evidence>
<evidence type="ECO:0000259" key="6">
    <source>
        <dbReference type="Pfam" id="PF04932"/>
    </source>
</evidence>
<dbReference type="EMBL" id="BMII01000068">
    <property type="protein sequence ID" value="GGB76986.1"/>
    <property type="molecule type" value="Genomic_DNA"/>
</dbReference>
<keyword evidence="8" id="KW-1185">Reference proteome</keyword>
<feature type="transmembrane region" description="Helical" evidence="5">
    <location>
        <begin position="124"/>
        <end position="141"/>
    </location>
</feature>
<feature type="transmembrane region" description="Helical" evidence="5">
    <location>
        <begin position="6"/>
        <end position="24"/>
    </location>
</feature>
<sequence length="360" mass="40720">MIELINISLLVVIFTLFRSCLYGLPKDKVAQTLFLAVALFSVFHFVVYGLNLSFYFFDAKSFNAGSLIVGYDNIRFLNQIQVIFLPVLFIPVFFYKLRGYKHYSLILVALHWLILMQTEARGAMLSLITAFSLMHLFLPVSEKKLVGGFFLKSALLGALLWLVFVIILPYLLLDTNSPPIRLTSSGRVDMWIYAMREITEQPFLGFGPMGFAWAEGRPLANAHPHNAIVQLVYEYGLIISLLIIVFLIKFFLSAFDIIKRDSDGLTICIVYSIIAATIYSLFSGVIVMPFSQLVLTFILAVFWAFTSEPKFGHWELNTAFKFILIVFVTAASIILLGSFEHEGLQDTGHPRFWLNGAVGF</sequence>
<proteinExistence type="predicted"/>
<reference evidence="8" key="1">
    <citation type="journal article" date="2019" name="Int. J. Syst. Evol. Microbiol.">
        <title>The Global Catalogue of Microorganisms (GCM) 10K type strain sequencing project: providing services to taxonomists for standard genome sequencing and annotation.</title>
        <authorList>
            <consortium name="The Broad Institute Genomics Platform"/>
            <consortium name="The Broad Institute Genome Sequencing Center for Infectious Disease"/>
            <person name="Wu L."/>
            <person name="Ma J."/>
        </authorList>
    </citation>
    <scope>NUCLEOTIDE SEQUENCE [LARGE SCALE GENOMIC DNA]</scope>
    <source>
        <strain evidence="8">CGMCC 1.15339</strain>
    </source>
</reference>
<gene>
    <name evidence="7" type="ORF">GCM10011607_41510</name>
</gene>
<feature type="transmembrane region" description="Helical" evidence="5">
    <location>
        <begin position="264"/>
        <end position="282"/>
    </location>
</feature>
<feature type="transmembrane region" description="Helical" evidence="5">
    <location>
        <begin position="76"/>
        <end position="95"/>
    </location>
</feature>
<feature type="transmembrane region" description="Helical" evidence="5">
    <location>
        <begin position="318"/>
        <end position="339"/>
    </location>
</feature>
<keyword evidence="2 5" id="KW-0812">Transmembrane</keyword>
<dbReference type="PANTHER" id="PTHR37422">
    <property type="entry name" value="TEICHURONIC ACID BIOSYNTHESIS PROTEIN TUAE"/>
    <property type="match status" value="1"/>
</dbReference>
<comment type="caution">
    <text evidence="7">The sequence shown here is derived from an EMBL/GenBank/DDBJ whole genome shotgun (WGS) entry which is preliminary data.</text>
</comment>
<comment type="subcellular location">
    <subcellularLocation>
        <location evidence="1">Membrane</location>
        <topology evidence="1">Multi-pass membrane protein</topology>
    </subcellularLocation>
</comment>
<dbReference type="Proteomes" id="UP000617555">
    <property type="component" value="Unassembled WGS sequence"/>
</dbReference>
<organism evidence="7 8">
    <name type="scientific">Shewanella inventionis</name>
    <dbReference type="NCBI Taxonomy" id="1738770"/>
    <lineage>
        <taxon>Bacteria</taxon>
        <taxon>Pseudomonadati</taxon>
        <taxon>Pseudomonadota</taxon>
        <taxon>Gammaproteobacteria</taxon>
        <taxon>Alteromonadales</taxon>
        <taxon>Shewanellaceae</taxon>
        <taxon>Shewanella</taxon>
    </lineage>
</organism>
<evidence type="ECO:0000313" key="7">
    <source>
        <dbReference type="EMBL" id="GGB76986.1"/>
    </source>
</evidence>
<feature type="transmembrane region" description="Helical" evidence="5">
    <location>
        <begin position="232"/>
        <end position="252"/>
    </location>
</feature>
<dbReference type="PANTHER" id="PTHR37422:SF13">
    <property type="entry name" value="LIPOPOLYSACCHARIDE BIOSYNTHESIS PROTEIN PA4999-RELATED"/>
    <property type="match status" value="1"/>
</dbReference>
<keyword evidence="4 5" id="KW-0472">Membrane</keyword>
<feature type="domain" description="O-antigen ligase-related" evidence="6">
    <location>
        <begin position="107"/>
        <end position="242"/>
    </location>
</feature>